<keyword evidence="7" id="KW-1185">Reference proteome</keyword>
<dbReference type="PANTHER" id="PTHR30055:SF234">
    <property type="entry name" value="HTH-TYPE TRANSCRIPTIONAL REGULATOR BETI"/>
    <property type="match status" value="1"/>
</dbReference>
<comment type="caution">
    <text evidence="6">The sequence shown here is derived from an EMBL/GenBank/DDBJ whole genome shotgun (WGS) entry which is preliminary data.</text>
</comment>
<evidence type="ECO:0000256" key="2">
    <source>
        <dbReference type="ARBA" id="ARBA00023125"/>
    </source>
</evidence>
<dbReference type="GO" id="GO:0000976">
    <property type="term" value="F:transcription cis-regulatory region binding"/>
    <property type="evidence" value="ECO:0007669"/>
    <property type="project" value="TreeGrafter"/>
</dbReference>
<feature type="DNA-binding region" description="H-T-H motif" evidence="4">
    <location>
        <begin position="42"/>
        <end position="61"/>
    </location>
</feature>
<evidence type="ECO:0000256" key="4">
    <source>
        <dbReference type="PROSITE-ProRule" id="PRU00335"/>
    </source>
</evidence>
<evidence type="ECO:0000256" key="1">
    <source>
        <dbReference type="ARBA" id="ARBA00023015"/>
    </source>
</evidence>
<protein>
    <submittedName>
        <fullName evidence="6">TetR/AcrR family transcriptional regulator</fullName>
    </submittedName>
</protein>
<name>A0A557XSB7_9MYCO</name>
<evidence type="ECO:0000259" key="5">
    <source>
        <dbReference type="PROSITE" id="PS50977"/>
    </source>
</evidence>
<feature type="domain" description="HTH tetR-type" evidence="5">
    <location>
        <begin position="19"/>
        <end position="79"/>
    </location>
</feature>
<dbReference type="InterPro" id="IPR009057">
    <property type="entry name" value="Homeodomain-like_sf"/>
</dbReference>
<dbReference type="EMBL" id="VMQU01000047">
    <property type="protein sequence ID" value="TVS88863.1"/>
    <property type="molecule type" value="Genomic_DNA"/>
</dbReference>
<keyword evidence="2 4" id="KW-0238">DNA-binding</keyword>
<keyword evidence="3" id="KW-0804">Transcription</keyword>
<dbReference type="Proteomes" id="UP000320513">
    <property type="component" value="Unassembled WGS sequence"/>
</dbReference>
<gene>
    <name evidence="6" type="ORF">FPZ47_12920</name>
</gene>
<dbReference type="AlphaFoldDB" id="A0A557XSB7"/>
<sequence length="196" mass="21747">MNAARPPVADGQMKVVRHSAARTRVLDAALDLFARHGVSGTSLQMIADSVGITKAAVYHQFRTKEQIVLAVTERELGRLLPALDEAEAHGNGPQAREALLVRVVEMAVRDRRLVRTLQFDPVVVRLLAEHKPFQRFMDRLYRVLLSDAGLDGRIEAAMFSGAISATVMHPLVADIDDDTLLDRLTDLSRRLLGLHR</sequence>
<evidence type="ECO:0000313" key="7">
    <source>
        <dbReference type="Proteomes" id="UP000320513"/>
    </source>
</evidence>
<dbReference type="OrthoDB" id="3186364at2"/>
<evidence type="ECO:0000313" key="6">
    <source>
        <dbReference type="EMBL" id="TVS88863.1"/>
    </source>
</evidence>
<dbReference type="SUPFAM" id="SSF46689">
    <property type="entry name" value="Homeodomain-like"/>
    <property type="match status" value="1"/>
</dbReference>
<dbReference type="InterPro" id="IPR001647">
    <property type="entry name" value="HTH_TetR"/>
</dbReference>
<dbReference type="Pfam" id="PF00440">
    <property type="entry name" value="TetR_N"/>
    <property type="match status" value="1"/>
</dbReference>
<keyword evidence="1" id="KW-0805">Transcription regulation</keyword>
<dbReference type="GO" id="GO:0003700">
    <property type="term" value="F:DNA-binding transcription factor activity"/>
    <property type="evidence" value="ECO:0007669"/>
    <property type="project" value="TreeGrafter"/>
</dbReference>
<proteinExistence type="predicted"/>
<evidence type="ECO:0000256" key="3">
    <source>
        <dbReference type="ARBA" id="ARBA00023163"/>
    </source>
</evidence>
<dbReference type="PROSITE" id="PS50977">
    <property type="entry name" value="HTH_TETR_2"/>
    <property type="match status" value="1"/>
</dbReference>
<organism evidence="6 7">
    <name type="scientific">Mycobacterium helveticum</name>
    <dbReference type="NCBI Taxonomy" id="2592811"/>
    <lineage>
        <taxon>Bacteria</taxon>
        <taxon>Bacillati</taxon>
        <taxon>Actinomycetota</taxon>
        <taxon>Actinomycetes</taxon>
        <taxon>Mycobacteriales</taxon>
        <taxon>Mycobacteriaceae</taxon>
        <taxon>Mycobacterium</taxon>
    </lineage>
</organism>
<reference evidence="6 7" key="1">
    <citation type="submission" date="2019-07" db="EMBL/GenBank/DDBJ databases">
        <title>New Mycobacterium species.</title>
        <authorList>
            <person name="Tortoli E."/>
            <person name="Ghielmetti G."/>
            <person name="Friedel U."/>
            <person name="Trovato A."/>
        </authorList>
    </citation>
    <scope>NUCLEOTIDE SEQUENCE [LARGE SCALE GENOMIC DNA]</scope>
    <source>
        <strain evidence="6 7">16-83</strain>
    </source>
</reference>
<dbReference type="Gene3D" id="1.10.357.10">
    <property type="entry name" value="Tetracycline Repressor, domain 2"/>
    <property type="match status" value="1"/>
</dbReference>
<dbReference type="PANTHER" id="PTHR30055">
    <property type="entry name" value="HTH-TYPE TRANSCRIPTIONAL REGULATOR RUTR"/>
    <property type="match status" value="1"/>
</dbReference>
<accession>A0A557XSB7</accession>
<dbReference type="PRINTS" id="PR00455">
    <property type="entry name" value="HTHTETR"/>
</dbReference>
<dbReference type="InterPro" id="IPR050109">
    <property type="entry name" value="HTH-type_TetR-like_transc_reg"/>
</dbReference>